<evidence type="ECO:0000256" key="2">
    <source>
        <dbReference type="ARBA" id="ARBA00022475"/>
    </source>
</evidence>
<keyword evidence="6 9" id="KW-0472">Membrane</keyword>
<dbReference type="InterPro" id="IPR000276">
    <property type="entry name" value="GPCR_Rhodpsn"/>
</dbReference>
<dbReference type="InterPro" id="IPR017452">
    <property type="entry name" value="GPCR_Rhodpsn_7TM"/>
</dbReference>
<sequence length="357" mass="40503">MSTTPKTDYHNEDEGIILMTLGVQIPLAIGLVVLILISFTGNAMTVTAYLRDKKICSVYDCYLFNLAITDLLVSAISLPFNTVYILMNFTWPFGYAICKVYLVCDFTLCVQSIMLMLIISLDRLLLIQMSSSYIIRITRRVGIAQVAGAWLISFLVYSPAIIGWDAWKGYSILKDMECHTEFAYDRVFMTITAFVDFIIPFVCLASLNAVIYVKIKQRSKVNPVTSMCVQSVSTDNSSNRTTTAVPMPPAVRDFGRHHRKAAKFLAMLVAAFLVSWAPYTITTVLKSFCDDCVNNIVYELVLISLWMKSAVNPFLYAYNSPRYRMHFRRFLSCNDRLLFWKGEQAVKPEIRVQNTAA</sequence>
<feature type="transmembrane region" description="Helical" evidence="9">
    <location>
        <begin position="296"/>
        <end position="318"/>
    </location>
</feature>
<comment type="caution">
    <text evidence="11">The sequence shown here is derived from an EMBL/GenBank/DDBJ whole genome shotgun (WGS) entry which is preliminary data.</text>
</comment>
<accession>A0A9D3YMQ8</accession>
<evidence type="ECO:0000256" key="4">
    <source>
        <dbReference type="ARBA" id="ARBA00022989"/>
    </source>
</evidence>
<reference evidence="11" key="1">
    <citation type="journal article" date="2019" name="bioRxiv">
        <title>The Genome of the Zebra Mussel, Dreissena polymorpha: A Resource for Invasive Species Research.</title>
        <authorList>
            <person name="McCartney M.A."/>
            <person name="Auch B."/>
            <person name="Kono T."/>
            <person name="Mallez S."/>
            <person name="Zhang Y."/>
            <person name="Obille A."/>
            <person name="Becker A."/>
            <person name="Abrahante J.E."/>
            <person name="Garbe J."/>
            <person name="Badalamenti J.P."/>
            <person name="Herman A."/>
            <person name="Mangelson H."/>
            <person name="Liachko I."/>
            <person name="Sullivan S."/>
            <person name="Sone E.D."/>
            <person name="Koren S."/>
            <person name="Silverstein K.A.T."/>
            <person name="Beckman K.B."/>
            <person name="Gohl D.M."/>
        </authorList>
    </citation>
    <scope>NUCLEOTIDE SEQUENCE</scope>
    <source>
        <strain evidence="11">Duluth1</strain>
        <tissue evidence="11">Whole animal</tissue>
    </source>
</reference>
<keyword evidence="12" id="KW-1185">Reference proteome</keyword>
<dbReference type="Gene3D" id="1.20.1070.10">
    <property type="entry name" value="Rhodopsin 7-helix transmembrane proteins"/>
    <property type="match status" value="1"/>
</dbReference>
<dbReference type="EMBL" id="JAIWYP010000015">
    <property type="protein sequence ID" value="KAH3702055.1"/>
    <property type="molecule type" value="Genomic_DNA"/>
</dbReference>
<dbReference type="Pfam" id="PF00001">
    <property type="entry name" value="7tm_1"/>
    <property type="match status" value="1"/>
</dbReference>
<evidence type="ECO:0000256" key="3">
    <source>
        <dbReference type="ARBA" id="ARBA00022692"/>
    </source>
</evidence>
<evidence type="ECO:0000313" key="11">
    <source>
        <dbReference type="EMBL" id="KAH3702055.1"/>
    </source>
</evidence>
<evidence type="ECO:0000256" key="7">
    <source>
        <dbReference type="ARBA" id="ARBA00023170"/>
    </source>
</evidence>
<evidence type="ECO:0000256" key="5">
    <source>
        <dbReference type="ARBA" id="ARBA00023040"/>
    </source>
</evidence>
<evidence type="ECO:0000259" key="10">
    <source>
        <dbReference type="PROSITE" id="PS50262"/>
    </source>
</evidence>
<feature type="transmembrane region" description="Helical" evidence="9">
    <location>
        <begin position="100"/>
        <end position="121"/>
    </location>
</feature>
<dbReference type="PANTHER" id="PTHR24247">
    <property type="entry name" value="5-HYDROXYTRYPTAMINE RECEPTOR"/>
    <property type="match status" value="1"/>
</dbReference>
<dbReference type="PANTHER" id="PTHR24247:SF195">
    <property type="entry name" value="G-PROTEIN COUPLED RECEPTORS FAMILY 1 PROFILE DOMAIN-CONTAINING PROTEIN"/>
    <property type="match status" value="1"/>
</dbReference>
<dbReference type="GO" id="GO:0007187">
    <property type="term" value="P:G protein-coupled receptor signaling pathway, coupled to cyclic nucleotide second messenger"/>
    <property type="evidence" value="ECO:0007669"/>
    <property type="project" value="TreeGrafter"/>
</dbReference>
<keyword evidence="2" id="KW-1003">Cell membrane</keyword>
<dbReference type="GO" id="GO:0007197">
    <property type="term" value="P:adenylate cyclase-inhibiting G protein-coupled acetylcholine receptor signaling pathway"/>
    <property type="evidence" value="ECO:0007669"/>
    <property type="project" value="TreeGrafter"/>
</dbReference>
<name>A0A9D3YMQ8_DREPO</name>
<comment type="subcellular location">
    <subcellularLocation>
        <location evidence="1">Cell membrane</location>
        <topology evidence="1">Multi-pass membrane protein</topology>
    </subcellularLocation>
</comment>
<dbReference type="GO" id="GO:0045202">
    <property type="term" value="C:synapse"/>
    <property type="evidence" value="ECO:0007669"/>
    <property type="project" value="TreeGrafter"/>
</dbReference>
<feature type="transmembrane region" description="Helical" evidence="9">
    <location>
        <begin position="187"/>
        <end position="213"/>
    </location>
</feature>
<keyword evidence="7" id="KW-0675">Receptor</keyword>
<evidence type="ECO:0000256" key="6">
    <source>
        <dbReference type="ARBA" id="ARBA00023136"/>
    </source>
</evidence>
<keyword evidence="5" id="KW-0297">G-protein coupled receptor</keyword>
<dbReference type="GO" id="GO:0030425">
    <property type="term" value="C:dendrite"/>
    <property type="evidence" value="ECO:0007669"/>
    <property type="project" value="TreeGrafter"/>
</dbReference>
<evidence type="ECO:0000256" key="9">
    <source>
        <dbReference type="SAM" id="Phobius"/>
    </source>
</evidence>
<keyword evidence="4 9" id="KW-1133">Transmembrane helix</keyword>
<proteinExistence type="predicted"/>
<feature type="transmembrane region" description="Helical" evidence="9">
    <location>
        <begin position="264"/>
        <end position="284"/>
    </location>
</feature>
<protein>
    <recommendedName>
        <fullName evidence="10">G-protein coupled receptors family 1 profile domain-containing protein</fullName>
    </recommendedName>
</protein>
<dbReference type="PROSITE" id="PS50262">
    <property type="entry name" value="G_PROTEIN_RECEP_F1_2"/>
    <property type="match status" value="1"/>
</dbReference>
<dbReference type="AlphaFoldDB" id="A0A9D3YMQ8"/>
<dbReference type="SUPFAM" id="SSF81321">
    <property type="entry name" value="Family A G protein-coupled receptor-like"/>
    <property type="match status" value="1"/>
</dbReference>
<dbReference type="GO" id="GO:0004993">
    <property type="term" value="F:G protein-coupled serotonin receptor activity"/>
    <property type="evidence" value="ECO:0007669"/>
    <property type="project" value="TreeGrafter"/>
</dbReference>
<keyword evidence="3 9" id="KW-0812">Transmembrane</keyword>
<keyword evidence="8" id="KW-0807">Transducer</keyword>
<dbReference type="GO" id="GO:0016907">
    <property type="term" value="F:G protein-coupled acetylcholine receptor activity"/>
    <property type="evidence" value="ECO:0007669"/>
    <property type="project" value="TreeGrafter"/>
</dbReference>
<evidence type="ECO:0000256" key="8">
    <source>
        <dbReference type="ARBA" id="ARBA00023224"/>
    </source>
</evidence>
<reference evidence="11" key="2">
    <citation type="submission" date="2020-11" db="EMBL/GenBank/DDBJ databases">
        <authorList>
            <person name="McCartney M.A."/>
            <person name="Auch B."/>
            <person name="Kono T."/>
            <person name="Mallez S."/>
            <person name="Becker A."/>
            <person name="Gohl D.M."/>
            <person name="Silverstein K.A.T."/>
            <person name="Koren S."/>
            <person name="Bechman K.B."/>
            <person name="Herman A."/>
            <person name="Abrahante J.E."/>
            <person name="Garbe J."/>
        </authorList>
    </citation>
    <scope>NUCLEOTIDE SEQUENCE</scope>
    <source>
        <strain evidence="11">Duluth1</strain>
        <tissue evidence="11">Whole animal</tissue>
    </source>
</reference>
<organism evidence="11 12">
    <name type="scientific">Dreissena polymorpha</name>
    <name type="common">Zebra mussel</name>
    <name type="synonym">Mytilus polymorpha</name>
    <dbReference type="NCBI Taxonomy" id="45954"/>
    <lineage>
        <taxon>Eukaryota</taxon>
        <taxon>Metazoa</taxon>
        <taxon>Spiralia</taxon>
        <taxon>Lophotrochozoa</taxon>
        <taxon>Mollusca</taxon>
        <taxon>Bivalvia</taxon>
        <taxon>Autobranchia</taxon>
        <taxon>Heteroconchia</taxon>
        <taxon>Euheterodonta</taxon>
        <taxon>Imparidentia</taxon>
        <taxon>Neoheterodontei</taxon>
        <taxon>Myida</taxon>
        <taxon>Dreissenoidea</taxon>
        <taxon>Dreissenidae</taxon>
        <taxon>Dreissena</taxon>
    </lineage>
</organism>
<feature type="transmembrane region" description="Helical" evidence="9">
    <location>
        <begin position="142"/>
        <end position="167"/>
    </location>
</feature>
<evidence type="ECO:0000313" key="12">
    <source>
        <dbReference type="Proteomes" id="UP000828390"/>
    </source>
</evidence>
<feature type="transmembrane region" description="Helical" evidence="9">
    <location>
        <begin position="62"/>
        <end position="80"/>
    </location>
</feature>
<evidence type="ECO:0000256" key="1">
    <source>
        <dbReference type="ARBA" id="ARBA00004651"/>
    </source>
</evidence>
<gene>
    <name evidence="11" type="ORF">DPMN_077056</name>
</gene>
<dbReference type="Proteomes" id="UP000828390">
    <property type="component" value="Unassembled WGS sequence"/>
</dbReference>
<feature type="domain" description="G-protein coupled receptors family 1 profile" evidence="10">
    <location>
        <begin position="41"/>
        <end position="316"/>
    </location>
</feature>
<dbReference type="GO" id="GO:0005886">
    <property type="term" value="C:plasma membrane"/>
    <property type="evidence" value="ECO:0007669"/>
    <property type="project" value="UniProtKB-SubCell"/>
</dbReference>
<dbReference type="OrthoDB" id="10071887at2759"/>
<dbReference type="PRINTS" id="PR00237">
    <property type="entry name" value="GPCRRHODOPSN"/>
</dbReference>